<accession>A0A158QI95</accession>
<feature type="domain" description="FYVE-type" evidence="5">
    <location>
        <begin position="1"/>
        <end position="59"/>
    </location>
</feature>
<dbReference type="InterPro" id="IPR011011">
    <property type="entry name" value="Znf_FYVE_PHD"/>
</dbReference>
<evidence type="ECO:0000259" key="5">
    <source>
        <dbReference type="PROSITE" id="PS50178"/>
    </source>
</evidence>
<gene>
    <name evidence="6" type="ORF">HNAJ_LOCUS8974</name>
</gene>
<evidence type="ECO:0000256" key="2">
    <source>
        <dbReference type="ARBA" id="ARBA00022771"/>
    </source>
</evidence>
<dbReference type="GO" id="GO:0044878">
    <property type="term" value="P:mitotic cytokinesis checkpoint signaling"/>
    <property type="evidence" value="ECO:0007669"/>
    <property type="project" value="TreeGrafter"/>
</dbReference>
<dbReference type="Proteomes" id="UP000278807">
    <property type="component" value="Unassembled WGS sequence"/>
</dbReference>
<keyword evidence="3" id="KW-0862">Zinc</keyword>
<dbReference type="Gene3D" id="3.30.40.10">
    <property type="entry name" value="Zinc/RING finger domain, C3HC4 (zinc finger)"/>
    <property type="match status" value="1"/>
</dbReference>
<evidence type="ECO:0000313" key="8">
    <source>
        <dbReference type="WBParaSite" id="HNAJ_0000897801-mRNA-1"/>
    </source>
</evidence>
<proteinExistence type="predicted"/>
<evidence type="ECO:0000313" key="6">
    <source>
        <dbReference type="EMBL" id="VDO05204.1"/>
    </source>
</evidence>
<dbReference type="GO" id="GO:0008270">
    <property type="term" value="F:zinc ion binding"/>
    <property type="evidence" value="ECO:0007669"/>
    <property type="project" value="UniProtKB-KW"/>
</dbReference>
<dbReference type="EMBL" id="UZAE01012453">
    <property type="protein sequence ID" value="VDO05204.1"/>
    <property type="molecule type" value="Genomic_DNA"/>
</dbReference>
<reference evidence="6 7" key="2">
    <citation type="submission" date="2018-11" db="EMBL/GenBank/DDBJ databases">
        <authorList>
            <consortium name="Pathogen Informatics"/>
        </authorList>
    </citation>
    <scope>NUCLEOTIDE SEQUENCE [LARGE SCALE GENOMIC DNA]</scope>
</reference>
<dbReference type="GO" id="GO:0032266">
    <property type="term" value="F:phosphatidylinositol-3-phosphate binding"/>
    <property type="evidence" value="ECO:0007669"/>
    <property type="project" value="TreeGrafter"/>
</dbReference>
<evidence type="ECO:0000313" key="7">
    <source>
        <dbReference type="Proteomes" id="UP000278807"/>
    </source>
</evidence>
<evidence type="ECO:0000256" key="3">
    <source>
        <dbReference type="ARBA" id="ARBA00022833"/>
    </source>
</evidence>
<dbReference type="PROSITE" id="PS50178">
    <property type="entry name" value="ZF_FYVE"/>
    <property type="match status" value="1"/>
</dbReference>
<dbReference type="GO" id="GO:0030496">
    <property type="term" value="C:midbody"/>
    <property type="evidence" value="ECO:0007669"/>
    <property type="project" value="TreeGrafter"/>
</dbReference>
<reference evidence="8" key="1">
    <citation type="submission" date="2016-04" db="UniProtKB">
        <authorList>
            <consortium name="WormBaseParasite"/>
        </authorList>
    </citation>
    <scope>IDENTIFICATION</scope>
</reference>
<dbReference type="AlphaFoldDB" id="A0A158QI95"/>
<dbReference type="SUPFAM" id="SSF57903">
    <property type="entry name" value="FYVE/PHD zinc finger"/>
    <property type="match status" value="1"/>
</dbReference>
<dbReference type="PANTHER" id="PTHR46603">
    <property type="entry name" value="ABSCISSION/NOCUT CHECKPOINT REGULATOR"/>
    <property type="match status" value="1"/>
</dbReference>
<dbReference type="PANTHER" id="PTHR46603:SF1">
    <property type="entry name" value="ABSCISSION_NOCUT CHECKPOINT REGULATOR"/>
    <property type="match status" value="1"/>
</dbReference>
<evidence type="ECO:0000256" key="1">
    <source>
        <dbReference type="ARBA" id="ARBA00022723"/>
    </source>
</evidence>
<dbReference type="GO" id="GO:0032154">
    <property type="term" value="C:cleavage furrow"/>
    <property type="evidence" value="ECO:0007669"/>
    <property type="project" value="TreeGrafter"/>
</dbReference>
<dbReference type="InterPro" id="IPR013083">
    <property type="entry name" value="Znf_RING/FYVE/PHD"/>
</dbReference>
<dbReference type="STRING" id="102285.A0A158QI95"/>
<organism evidence="8">
    <name type="scientific">Rodentolepis nana</name>
    <name type="common">Dwarf tapeworm</name>
    <name type="synonym">Hymenolepis nana</name>
    <dbReference type="NCBI Taxonomy" id="102285"/>
    <lineage>
        <taxon>Eukaryota</taxon>
        <taxon>Metazoa</taxon>
        <taxon>Spiralia</taxon>
        <taxon>Lophotrochozoa</taxon>
        <taxon>Platyhelminthes</taxon>
        <taxon>Cestoda</taxon>
        <taxon>Eucestoda</taxon>
        <taxon>Cyclophyllidea</taxon>
        <taxon>Hymenolepididae</taxon>
        <taxon>Rodentolepis</taxon>
    </lineage>
</organism>
<dbReference type="GO" id="GO:0005813">
    <property type="term" value="C:centrosome"/>
    <property type="evidence" value="ECO:0007669"/>
    <property type="project" value="TreeGrafter"/>
</dbReference>
<protein>
    <submittedName>
        <fullName evidence="8">FYVE-type domain-containing protein</fullName>
    </submittedName>
</protein>
<dbReference type="WBParaSite" id="HNAJ_0000897801-mRNA-1">
    <property type="protein sequence ID" value="HNAJ_0000897801-mRNA-1"/>
    <property type="gene ID" value="HNAJ_0000897801"/>
</dbReference>
<dbReference type="InterPro" id="IPR017455">
    <property type="entry name" value="Znf_FYVE-rel"/>
</dbReference>
<keyword evidence="1" id="KW-0479">Metal-binding</keyword>
<evidence type="ECO:0000256" key="4">
    <source>
        <dbReference type="PROSITE-ProRule" id="PRU00091"/>
    </source>
</evidence>
<dbReference type="GO" id="GO:0009838">
    <property type="term" value="P:abscission"/>
    <property type="evidence" value="ECO:0007669"/>
    <property type="project" value="TreeGrafter"/>
</dbReference>
<name>A0A158QI95_RODNA</name>
<keyword evidence="7" id="KW-1185">Reference proteome</keyword>
<sequence length="224" mass="25088">MSCHQCAKKLALSSQQSYCPMCKFIMCRKCLCNNLPSLDGSTNKDKSFKVCLQCYEKSTKNIPDTDPRETEPPILFLKRIEELKNRTAAAPVRLAAQPPRSVTVPPLPDDVTKLTQRLDALTADERRNLPTESELQDRLNALGNFISTRSVESLPKTKPCEDEVKKIIDEAQDAARIAAKYGVPLDEEKSPTLDRIYCSLCDENVAAVICPACMDEEFCNHCFL</sequence>
<dbReference type="OrthoDB" id="6283916at2759"/>
<keyword evidence="2 4" id="KW-0863">Zinc-finger</keyword>
<dbReference type="CDD" id="cd00065">
    <property type="entry name" value="FYVE_like_SF"/>
    <property type="match status" value="1"/>
</dbReference>